<sequence>MADMFDVLPVAPRQAAAQPVRGWAAPVNRFEAFRSNLDAQVQIYNTDARQEGARQDLMARHRDIERRLGRALPWSAFMQQGEPEVAGGMADDDLGFNPGAEALERQLGLRPAAALDDAAYEALIDKLREQDPRAMAGVKTRAQIDAERDRRFNALAQRAGQAAQGAPFSAFAGSVAGSLLDAPNLLSMMTGGIGATRGIAQRVLIQGGVNAAQEAAMTPGRISDARFGGPKPTVGEIAGNVAAAGVGGAAFELGGSALGAGLRRLAADVPPPRETAAARAVDLLEDADRIEAAVGRQDGPVFDAATAAVARGEDPRAAVAAVRAEAGAFQMEPGPENSFFLVPTAETRRAVGVGPFDGIYGWIEPGRVRIERAELPAAARGRGLGVRLYQQAITEARTRGVDLVSDQEVSADAQRVWASLERRGYAVERNPLATTTDGQAGLLKTPDGSPVYRIAAEALAPAAQAAPARSPLETEVLRALTAKPGRLEALARQGDAIEAAGGGLAATPIEASAAVERVALSVLRRGDRGVAKALAGAEARLAAGAAPAEVAEGVAKAVRTAARHAQKAEAARAAALDPPATAPAARAQAEGFSDPYGPEAQRQLAAKPEEADLEGEGAPPGLFDDLAPTDALDRAHAALKACAPP</sequence>
<dbReference type="InterPro" id="IPR016181">
    <property type="entry name" value="Acyl_CoA_acyltransferase"/>
</dbReference>
<evidence type="ECO:0000256" key="1">
    <source>
        <dbReference type="SAM" id="MobiDB-lite"/>
    </source>
</evidence>
<dbReference type="InterPro" id="IPR000182">
    <property type="entry name" value="GNAT_dom"/>
</dbReference>
<dbReference type="RefSeq" id="WP_198576378.1">
    <property type="nucleotide sequence ID" value="NZ_JADWOX010000007.1"/>
</dbReference>
<gene>
    <name evidence="3" type="ORF">I4Q42_12375</name>
</gene>
<name>A0ABS0T022_9CAUL</name>
<evidence type="ECO:0000313" key="4">
    <source>
        <dbReference type="Proteomes" id="UP000639859"/>
    </source>
</evidence>
<dbReference type="Pfam" id="PF00583">
    <property type="entry name" value="Acetyltransf_1"/>
    <property type="match status" value="1"/>
</dbReference>
<dbReference type="SUPFAM" id="SSF55729">
    <property type="entry name" value="Acyl-CoA N-acyltransferases (Nat)"/>
    <property type="match status" value="1"/>
</dbReference>
<protein>
    <recommendedName>
        <fullName evidence="2">N-acetyltransferase domain-containing protein</fullName>
    </recommendedName>
</protein>
<comment type="caution">
    <text evidence="3">The sequence shown here is derived from an EMBL/GenBank/DDBJ whole genome shotgun (WGS) entry which is preliminary data.</text>
</comment>
<organism evidence="3 4">
    <name type="scientific">Caulobacter hibisci</name>
    <dbReference type="NCBI Taxonomy" id="2035993"/>
    <lineage>
        <taxon>Bacteria</taxon>
        <taxon>Pseudomonadati</taxon>
        <taxon>Pseudomonadota</taxon>
        <taxon>Alphaproteobacteria</taxon>
        <taxon>Caulobacterales</taxon>
        <taxon>Caulobacteraceae</taxon>
        <taxon>Caulobacter</taxon>
    </lineage>
</organism>
<dbReference type="Proteomes" id="UP000639859">
    <property type="component" value="Unassembled WGS sequence"/>
</dbReference>
<evidence type="ECO:0000313" key="3">
    <source>
        <dbReference type="EMBL" id="MBI1684465.1"/>
    </source>
</evidence>
<dbReference type="Gene3D" id="3.40.630.30">
    <property type="match status" value="1"/>
</dbReference>
<feature type="region of interest" description="Disordered" evidence="1">
    <location>
        <begin position="569"/>
        <end position="629"/>
    </location>
</feature>
<feature type="domain" description="N-acetyltransferase" evidence="2">
    <location>
        <begin position="335"/>
        <end position="425"/>
    </location>
</feature>
<dbReference type="EMBL" id="JADWOX010000007">
    <property type="protein sequence ID" value="MBI1684465.1"/>
    <property type="molecule type" value="Genomic_DNA"/>
</dbReference>
<evidence type="ECO:0000259" key="2">
    <source>
        <dbReference type="Pfam" id="PF00583"/>
    </source>
</evidence>
<reference evidence="3 4" key="1">
    <citation type="submission" date="2020-11" db="EMBL/GenBank/DDBJ databases">
        <title>genome sequence of strain KACC 18849.</title>
        <authorList>
            <person name="Gao J."/>
            <person name="Zhang X."/>
        </authorList>
    </citation>
    <scope>NUCLEOTIDE SEQUENCE [LARGE SCALE GENOMIC DNA]</scope>
    <source>
        <strain evidence="3 4">KACC 18849</strain>
    </source>
</reference>
<keyword evidence="4" id="KW-1185">Reference proteome</keyword>
<feature type="compositionally biased region" description="Low complexity" evidence="1">
    <location>
        <begin position="571"/>
        <end position="589"/>
    </location>
</feature>
<accession>A0ABS0T022</accession>
<proteinExistence type="predicted"/>